<dbReference type="RefSeq" id="XP_013430028.1">
    <property type="nucleotide sequence ID" value="XM_013574574.1"/>
</dbReference>
<gene>
    <name evidence="4" type="ORF">M436DRAFT_39583</name>
</gene>
<dbReference type="SUPFAM" id="SSF51735">
    <property type="entry name" value="NAD(P)-binding Rossmann-fold domains"/>
    <property type="match status" value="1"/>
</dbReference>
<evidence type="ECO:0000256" key="1">
    <source>
        <dbReference type="ARBA" id="ARBA00038048"/>
    </source>
</evidence>
<dbReference type="GO" id="GO:0005886">
    <property type="term" value="C:plasma membrane"/>
    <property type="evidence" value="ECO:0007669"/>
    <property type="project" value="TreeGrafter"/>
</dbReference>
<protein>
    <recommendedName>
        <fullName evidence="3">Saccharopine dehydrogenase NADP binding domain-containing protein</fullName>
    </recommendedName>
</protein>
<evidence type="ECO:0000313" key="5">
    <source>
        <dbReference type="Proteomes" id="UP000027730"/>
    </source>
</evidence>
<dbReference type="Gene3D" id="3.40.50.720">
    <property type="entry name" value="NAD(P)-binding Rossmann-like Domain"/>
    <property type="match status" value="1"/>
</dbReference>
<dbReference type="InterPro" id="IPR036291">
    <property type="entry name" value="NAD(P)-bd_dom_sf"/>
</dbReference>
<keyword evidence="2" id="KW-0472">Membrane</keyword>
<keyword evidence="5" id="KW-1185">Reference proteome</keyword>
<dbReference type="AlphaFoldDB" id="A0A074WS93"/>
<comment type="similarity">
    <text evidence="1">Belongs to the saccharopine dehydrogenase family.</text>
</comment>
<sequence length="414" mass="45223">MSSRPYELIVFGATGFTGKYTCEHIVSQLPTDLKWAVAGRSESKLQNLVRELKSLNPDRLAPEIVTSGLDKQSVNDLVKKTTVLINTVGPYMLYAEPVVEACARNGTHYLDVTGETPWVREMIKKYHATAKANKAIIIHQIGVESAPADLLSWSMVNHARRTLSAGVSELVFSVADLKGQPSGGTLATVIGLFDKYSISETSEAMKPWSLCPTNPPRSSLEGPTLLQRLFGVRQVRDLGTLSSSIQGATDATIVHRSWGLFENGSFYGPKFRFSPYMTVRNIFTGVLVHFALAFGMIALILSPVRSLLKRFVFQPGEGPSKESSRRDRIEYRAIATVDTADPNDPKRITGRMAWDGSLYYLTGVFLAEAAITILRDETPAVGMGGGSLTPAALGAPFLERLQKAGLRTDVKVMP</sequence>
<reference evidence="4 5" key="1">
    <citation type="journal article" date="2014" name="BMC Genomics">
        <title>Genome sequencing of four Aureobasidium pullulans varieties: biotechnological potential, stress tolerance, and description of new species.</title>
        <authorList>
            <person name="Gostin Ar C."/>
            <person name="Ohm R.A."/>
            <person name="Kogej T."/>
            <person name="Sonjak S."/>
            <person name="Turk M."/>
            <person name="Zajc J."/>
            <person name="Zalar P."/>
            <person name="Grube M."/>
            <person name="Sun H."/>
            <person name="Han J."/>
            <person name="Sharma A."/>
            <person name="Chiniquy J."/>
            <person name="Ngan C.Y."/>
            <person name="Lipzen A."/>
            <person name="Barry K."/>
            <person name="Grigoriev I.V."/>
            <person name="Gunde-Cimerman N."/>
        </authorList>
    </citation>
    <scope>NUCLEOTIDE SEQUENCE [LARGE SCALE GENOMIC DNA]</scope>
    <source>
        <strain evidence="4 5">CBS 147.97</strain>
    </source>
</reference>
<evidence type="ECO:0000313" key="4">
    <source>
        <dbReference type="EMBL" id="KEQ76013.1"/>
    </source>
</evidence>
<feature type="transmembrane region" description="Helical" evidence="2">
    <location>
        <begin position="282"/>
        <end position="301"/>
    </location>
</feature>
<dbReference type="HOGENOM" id="CLU_031002_0_1_1"/>
<keyword evidence="2" id="KW-1133">Transmembrane helix</keyword>
<keyword evidence="2" id="KW-0812">Transmembrane</keyword>
<dbReference type="Pfam" id="PF03435">
    <property type="entry name" value="Sacchrp_dh_NADP"/>
    <property type="match status" value="1"/>
</dbReference>
<name>A0A074WS93_9PEZI</name>
<dbReference type="GeneID" id="25409223"/>
<dbReference type="GO" id="GO:0005739">
    <property type="term" value="C:mitochondrion"/>
    <property type="evidence" value="ECO:0007669"/>
    <property type="project" value="TreeGrafter"/>
</dbReference>
<feature type="transmembrane region" description="Helical" evidence="2">
    <location>
        <begin position="357"/>
        <end position="374"/>
    </location>
</feature>
<dbReference type="Proteomes" id="UP000027730">
    <property type="component" value="Unassembled WGS sequence"/>
</dbReference>
<dbReference type="EMBL" id="KL584704">
    <property type="protein sequence ID" value="KEQ76013.1"/>
    <property type="molecule type" value="Genomic_DNA"/>
</dbReference>
<feature type="domain" description="Saccharopine dehydrogenase NADP binding" evidence="3">
    <location>
        <begin position="9"/>
        <end position="137"/>
    </location>
</feature>
<dbReference type="GO" id="GO:0005811">
    <property type="term" value="C:lipid droplet"/>
    <property type="evidence" value="ECO:0007669"/>
    <property type="project" value="TreeGrafter"/>
</dbReference>
<dbReference type="InterPro" id="IPR051276">
    <property type="entry name" value="Saccharopine_DH-like_oxidrdct"/>
</dbReference>
<dbReference type="PANTHER" id="PTHR12286">
    <property type="entry name" value="SACCHAROPINE DEHYDROGENASE-LIKE OXIDOREDUCTASE"/>
    <property type="match status" value="1"/>
</dbReference>
<accession>A0A074WS93</accession>
<evidence type="ECO:0000256" key="2">
    <source>
        <dbReference type="SAM" id="Phobius"/>
    </source>
</evidence>
<dbReference type="InterPro" id="IPR005097">
    <property type="entry name" value="Sacchrp_dh_NADP-bd"/>
</dbReference>
<proteinExistence type="inferred from homology"/>
<dbReference type="GO" id="GO:0009247">
    <property type="term" value="P:glycolipid biosynthetic process"/>
    <property type="evidence" value="ECO:0007669"/>
    <property type="project" value="TreeGrafter"/>
</dbReference>
<dbReference type="OrthoDB" id="10268090at2759"/>
<evidence type="ECO:0000259" key="3">
    <source>
        <dbReference type="Pfam" id="PF03435"/>
    </source>
</evidence>
<dbReference type="PANTHER" id="PTHR12286:SF5">
    <property type="entry name" value="SACCHAROPINE DEHYDROGENASE-LIKE OXIDOREDUCTASE"/>
    <property type="match status" value="1"/>
</dbReference>
<organism evidence="4 5">
    <name type="scientific">Aureobasidium namibiae CBS 147.97</name>
    <dbReference type="NCBI Taxonomy" id="1043004"/>
    <lineage>
        <taxon>Eukaryota</taxon>
        <taxon>Fungi</taxon>
        <taxon>Dikarya</taxon>
        <taxon>Ascomycota</taxon>
        <taxon>Pezizomycotina</taxon>
        <taxon>Dothideomycetes</taxon>
        <taxon>Dothideomycetidae</taxon>
        <taxon>Dothideales</taxon>
        <taxon>Saccotheciaceae</taxon>
        <taxon>Aureobasidium</taxon>
    </lineage>
</organism>